<organism evidence="1 2">
    <name type="scientific">Nephila pilipes</name>
    <name type="common">Giant wood spider</name>
    <name type="synonym">Nephila maculata</name>
    <dbReference type="NCBI Taxonomy" id="299642"/>
    <lineage>
        <taxon>Eukaryota</taxon>
        <taxon>Metazoa</taxon>
        <taxon>Ecdysozoa</taxon>
        <taxon>Arthropoda</taxon>
        <taxon>Chelicerata</taxon>
        <taxon>Arachnida</taxon>
        <taxon>Araneae</taxon>
        <taxon>Araneomorphae</taxon>
        <taxon>Entelegynae</taxon>
        <taxon>Araneoidea</taxon>
        <taxon>Nephilidae</taxon>
        <taxon>Nephila</taxon>
    </lineage>
</organism>
<accession>A0A8X6TKU9</accession>
<reference evidence="1" key="1">
    <citation type="submission" date="2020-08" db="EMBL/GenBank/DDBJ databases">
        <title>Multicomponent nature underlies the extraordinary mechanical properties of spider dragline silk.</title>
        <authorList>
            <person name="Kono N."/>
            <person name="Nakamura H."/>
            <person name="Mori M."/>
            <person name="Yoshida Y."/>
            <person name="Ohtoshi R."/>
            <person name="Malay A.D."/>
            <person name="Moran D.A.P."/>
            <person name="Tomita M."/>
            <person name="Numata K."/>
            <person name="Arakawa K."/>
        </authorList>
    </citation>
    <scope>NUCLEOTIDE SEQUENCE</scope>
</reference>
<sequence length="102" mass="12051">MVYEAHTEHSTRYLYPPTTNTEVNRKRFHADAQNRIQPCHIYYVKDVAYLQGDKCSHRQFGNYHIYRNMVIIISSALDATTNMLTRCTTFMGTRMTWLCPLK</sequence>
<evidence type="ECO:0000313" key="2">
    <source>
        <dbReference type="Proteomes" id="UP000887013"/>
    </source>
</evidence>
<proteinExistence type="predicted"/>
<protein>
    <submittedName>
        <fullName evidence="1">Uncharacterized protein</fullName>
    </submittedName>
</protein>
<keyword evidence="2" id="KW-1185">Reference proteome</keyword>
<evidence type="ECO:0000313" key="1">
    <source>
        <dbReference type="EMBL" id="GFT25808.1"/>
    </source>
</evidence>
<dbReference type="AlphaFoldDB" id="A0A8X6TKU9"/>
<dbReference type="EMBL" id="BMAW01011833">
    <property type="protein sequence ID" value="GFT25808.1"/>
    <property type="molecule type" value="Genomic_DNA"/>
</dbReference>
<name>A0A8X6TKU9_NEPPI</name>
<comment type="caution">
    <text evidence="1">The sequence shown here is derived from an EMBL/GenBank/DDBJ whole genome shotgun (WGS) entry which is preliminary data.</text>
</comment>
<dbReference type="Proteomes" id="UP000887013">
    <property type="component" value="Unassembled WGS sequence"/>
</dbReference>
<gene>
    <name evidence="1" type="ORF">NPIL_443011</name>
</gene>